<dbReference type="Gene3D" id="2.30.38.10">
    <property type="entry name" value="Luciferase, Domain 3"/>
    <property type="match status" value="1"/>
</dbReference>
<name>A0AA90EUZ0_9BACI</name>
<dbReference type="Gene3D" id="3.40.50.980">
    <property type="match status" value="2"/>
</dbReference>
<protein>
    <submittedName>
        <fullName evidence="3">Amino acid adenylation domain-containing protein</fullName>
    </submittedName>
</protein>
<accession>A0AA90EUZ0</accession>
<dbReference type="InterPro" id="IPR010071">
    <property type="entry name" value="AA_adenyl_dom"/>
</dbReference>
<dbReference type="InterPro" id="IPR000873">
    <property type="entry name" value="AMP-dep_synth/lig_dom"/>
</dbReference>
<dbReference type="FunFam" id="3.40.50.980:FF:000001">
    <property type="entry name" value="Non-ribosomal peptide synthetase"/>
    <property type="match status" value="1"/>
</dbReference>
<comment type="caution">
    <text evidence="3">The sequence shown here is derived from an EMBL/GenBank/DDBJ whole genome shotgun (WGS) entry which is preliminary data.</text>
</comment>
<proteinExistence type="inferred from homology"/>
<dbReference type="GO" id="GO:0031177">
    <property type="term" value="F:phosphopantetheine binding"/>
    <property type="evidence" value="ECO:0007669"/>
    <property type="project" value="TreeGrafter"/>
</dbReference>
<evidence type="ECO:0000259" key="2">
    <source>
        <dbReference type="Pfam" id="PF00501"/>
    </source>
</evidence>
<dbReference type="FunFam" id="3.40.50.12780:FF:000012">
    <property type="entry name" value="Non-ribosomal peptide synthetase"/>
    <property type="match status" value="1"/>
</dbReference>
<dbReference type="NCBIfam" id="TIGR01733">
    <property type="entry name" value="AA-adenyl-dom"/>
    <property type="match status" value="1"/>
</dbReference>
<dbReference type="InterPro" id="IPR020459">
    <property type="entry name" value="AMP-binding"/>
</dbReference>
<feature type="non-terminal residue" evidence="3">
    <location>
        <position position="1"/>
    </location>
</feature>
<dbReference type="GO" id="GO:0005829">
    <property type="term" value="C:cytosol"/>
    <property type="evidence" value="ECO:0007669"/>
    <property type="project" value="TreeGrafter"/>
</dbReference>
<dbReference type="PROSITE" id="PS00455">
    <property type="entry name" value="AMP_BINDING"/>
    <property type="match status" value="1"/>
</dbReference>
<dbReference type="PANTHER" id="PTHR45527">
    <property type="entry name" value="NONRIBOSOMAL PEPTIDE SYNTHETASE"/>
    <property type="match status" value="1"/>
</dbReference>
<dbReference type="EMBL" id="JALAXI010000040">
    <property type="protein sequence ID" value="MCY9282598.1"/>
    <property type="molecule type" value="Genomic_DNA"/>
</dbReference>
<dbReference type="GO" id="GO:0044550">
    <property type="term" value="P:secondary metabolite biosynthetic process"/>
    <property type="evidence" value="ECO:0007669"/>
    <property type="project" value="TreeGrafter"/>
</dbReference>
<dbReference type="InterPro" id="IPR020845">
    <property type="entry name" value="AMP-binding_CS"/>
</dbReference>
<evidence type="ECO:0000313" key="3">
    <source>
        <dbReference type="EMBL" id="MCY9282598.1"/>
    </source>
</evidence>
<dbReference type="GO" id="GO:0043041">
    <property type="term" value="P:amino acid activation for nonribosomal peptide biosynthetic process"/>
    <property type="evidence" value="ECO:0007669"/>
    <property type="project" value="TreeGrafter"/>
</dbReference>
<dbReference type="SUPFAM" id="SSF56801">
    <property type="entry name" value="Acetyl-CoA synthetase-like"/>
    <property type="match status" value="1"/>
</dbReference>
<feature type="domain" description="AMP-dependent synthetase/ligase" evidence="2">
    <location>
        <begin position="49"/>
        <end position="392"/>
    </location>
</feature>
<gene>
    <name evidence="3" type="ORF">MOE73_21455</name>
</gene>
<evidence type="ECO:0000313" key="4">
    <source>
        <dbReference type="Proteomes" id="UP001066455"/>
    </source>
</evidence>
<sequence length="417" mass="46115">TVAEQVTEDESKTLRDINLVSEEEKMRILQTFNDTKTNYPKDKPLHELFEEQAMKRPDHTALVFGAQRMTYRELNEKANQTARLLREKGIGRGSVAAIIADRSFEMIIGIMGILKAGSAYLPIDPETPKDRVDYMLKNSGAALLVTTESLLTPFDMKTVNLRSDELHLLSGENLPRVNRSSDTAYIVYTSGSTGTPKGVVIPHYSAVRVVRNTNYINITEDDAILQLSNYSFDGSVFDIFGALLNGASLVLIEKETVLNTHELAGVIKKEQVSVMFITTALFNTLADINIGCLAKLRKILFGGERASIPHVRKVLDRVGRDKLIHVYGPTESTVYATYYFINEIDDEAETIPIGSPLANTSVLIMDEAGKLLPIGVPGELCIAGDGLSKGYLNREELTAEKFIPHPFVAGERLYKTG</sequence>
<dbReference type="CDD" id="cd12117">
    <property type="entry name" value="A_NRPS_Srf_like"/>
    <property type="match status" value="1"/>
</dbReference>
<feature type="non-terminal residue" evidence="3">
    <location>
        <position position="417"/>
    </location>
</feature>
<dbReference type="PANTHER" id="PTHR45527:SF1">
    <property type="entry name" value="FATTY ACID SYNTHASE"/>
    <property type="match status" value="1"/>
</dbReference>
<dbReference type="PRINTS" id="PR00154">
    <property type="entry name" value="AMPBINDING"/>
</dbReference>
<reference evidence="3" key="1">
    <citation type="submission" date="2022-02" db="EMBL/GenBank/DDBJ databases">
        <title>Crop Bioprotection Bacillus Genome Sequencing.</title>
        <authorList>
            <person name="Dunlap C."/>
        </authorList>
    </citation>
    <scope>NUCLEOTIDE SEQUENCE</scope>
    <source>
        <strain evidence="3">T20C14</strain>
    </source>
</reference>
<organism evidence="3 4">
    <name type="scientific">Bacillus haynesii</name>
    <dbReference type="NCBI Taxonomy" id="1925021"/>
    <lineage>
        <taxon>Bacteria</taxon>
        <taxon>Bacillati</taxon>
        <taxon>Bacillota</taxon>
        <taxon>Bacilli</taxon>
        <taxon>Bacillales</taxon>
        <taxon>Bacillaceae</taxon>
        <taxon>Bacillus</taxon>
    </lineage>
</organism>
<dbReference type="AlphaFoldDB" id="A0AA90EUZ0"/>
<dbReference type="Proteomes" id="UP001066455">
    <property type="component" value="Unassembled WGS sequence"/>
</dbReference>
<evidence type="ECO:0000256" key="1">
    <source>
        <dbReference type="ARBA" id="ARBA00006432"/>
    </source>
</evidence>
<dbReference type="Pfam" id="PF00501">
    <property type="entry name" value="AMP-binding"/>
    <property type="match status" value="1"/>
</dbReference>
<dbReference type="FunFam" id="3.40.50.980:FF:000002">
    <property type="entry name" value="Enterobactin synthetase component F"/>
    <property type="match status" value="1"/>
</dbReference>
<comment type="similarity">
    <text evidence="1">Belongs to the ATP-dependent AMP-binding enzyme family.</text>
</comment>
<dbReference type="RefSeq" id="WP_268306384.1">
    <property type="nucleotide sequence ID" value="NZ_JALAXI010000040.1"/>
</dbReference>